<dbReference type="Proteomes" id="UP000255335">
    <property type="component" value="Unassembled WGS sequence"/>
</dbReference>
<evidence type="ECO:0000256" key="1">
    <source>
        <dbReference type="SAM" id="SignalP"/>
    </source>
</evidence>
<dbReference type="InterPro" id="IPR011250">
    <property type="entry name" value="OMP/PagP_B-barrel"/>
</dbReference>
<gene>
    <name evidence="2" type="ORF">NCTC12221_01148</name>
</gene>
<proteinExistence type="predicted"/>
<reference evidence="2 3" key="1">
    <citation type="submission" date="2018-06" db="EMBL/GenBank/DDBJ databases">
        <authorList>
            <consortium name="Pathogen Informatics"/>
            <person name="Doyle S."/>
        </authorList>
    </citation>
    <scope>NUCLEOTIDE SEQUENCE [LARGE SCALE GENOMIC DNA]</scope>
    <source>
        <strain evidence="2 3">NCTC12221</strain>
    </source>
</reference>
<sequence>MKKLLVSSIAAMALTSSVVVAEESGAFVGLDLGMSGITDKGKISGAGVGGEISTSERGRGVNAGLVGGYKQFFTDSFGLRYYANLGYLSFDVKDTDTNKTESLNAINYGVNVDALYNFVSSDGMDFGTFLGLGLGAVTWSGKYVDGLKAAFGKTSTTSFDVALNAGLRGVFAKQHGVEIAVRVPFMGTKIVDGNFDLGADVKVENTITRNYNAGVRYTFSF</sequence>
<evidence type="ECO:0000313" key="3">
    <source>
        <dbReference type="Proteomes" id="UP000255335"/>
    </source>
</evidence>
<organism evidence="2 3">
    <name type="scientific">Helicobacter cinaedi</name>
    <dbReference type="NCBI Taxonomy" id="213"/>
    <lineage>
        <taxon>Bacteria</taxon>
        <taxon>Pseudomonadati</taxon>
        <taxon>Campylobacterota</taxon>
        <taxon>Epsilonproteobacteria</taxon>
        <taxon>Campylobacterales</taxon>
        <taxon>Helicobacteraceae</taxon>
        <taxon>Helicobacter</taxon>
    </lineage>
</organism>
<protein>
    <submittedName>
        <fullName evidence="2">Outer membrane protein HopG, putative signal peptide</fullName>
    </submittedName>
</protein>
<dbReference type="InterPro" id="IPR002718">
    <property type="entry name" value="OMP_Helicobacter"/>
</dbReference>
<name>A0A377JRQ6_9HELI</name>
<accession>A0A377JRQ6</accession>
<feature type="signal peptide" evidence="1">
    <location>
        <begin position="1"/>
        <end position="21"/>
    </location>
</feature>
<dbReference type="AlphaFoldDB" id="A0A377JRQ6"/>
<dbReference type="PRINTS" id="PR01776">
    <property type="entry name" value="HPOMPFAMILY"/>
</dbReference>
<feature type="chain" id="PRO_5016953599" evidence="1">
    <location>
        <begin position="22"/>
        <end position="221"/>
    </location>
</feature>
<dbReference type="RefSeq" id="WP_115026343.1">
    <property type="nucleotide sequence ID" value="NZ_UGHZ01000001.1"/>
</dbReference>
<dbReference type="EMBL" id="UGHZ01000001">
    <property type="protein sequence ID" value="STP09702.1"/>
    <property type="molecule type" value="Genomic_DNA"/>
</dbReference>
<dbReference type="Gene3D" id="2.40.160.20">
    <property type="match status" value="1"/>
</dbReference>
<keyword evidence="1" id="KW-0732">Signal</keyword>
<dbReference type="Pfam" id="PF01856">
    <property type="entry name" value="HP_OMP"/>
    <property type="match status" value="1"/>
</dbReference>
<evidence type="ECO:0000313" key="2">
    <source>
        <dbReference type="EMBL" id="STP09702.1"/>
    </source>
</evidence>
<dbReference type="SUPFAM" id="SSF56925">
    <property type="entry name" value="OMPA-like"/>
    <property type="match status" value="1"/>
</dbReference>